<proteinExistence type="predicted"/>
<dbReference type="AlphaFoldDB" id="A0A0C9V6P9"/>
<evidence type="ECO:0000313" key="2">
    <source>
        <dbReference type="Proteomes" id="UP000054279"/>
    </source>
</evidence>
<reference evidence="1 2" key="1">
    <citation type="submission" date="2014-06" db="EMBL/GenBank/DDBJ databases">
        <title>Evolutionary Origins and Diversification of the Mycorrhizal Mutualists.</title>
        <authorList>
            <consortium name="DOE Joint Genome Institute"/>
            <consortium name="Mycorrhizal Genomics Consortium"/>
            <person name="Kohler A."/>
            <person name="Kuo A."/>
            <person name="Nagy L.G."/>
            <person name="Floudas D."/>
            <person name="Copeland A."/>
            <person name="Barry K.W."/>
            <person name="Cichocki N."/>
            <person name="Veneault-Fourrey C."/>
            <person name="LaButti K."/>
            <person name="Lindquist E.A."/>
            <person name="Lipzen A."/>
            <person name="Lundell T."/>
            <person name="Morin E."/>
            <person name="Murat C."/>
            <person name="Riley R."/>
            <person name="Ohm R."/>
            <person name="Sun H."/>
            <person name="Tunlid A."/>
            <person name="Henrissat B."/>
            <person name="Grigoriev I.V."/>
            <person name="Hibbett D.S."/>
            <person name="Martin F."/>
        </authorList>
    </citation>
    <scope>NUCLEOTIDE SEQUENCE [LARGE SCALE GENOMIC DNA]</scope>
    <source>
        <strain evidence="1 2">SS14</strain>
    </source>
</reference>
<keyword evidence="2" id="KW-1185">Reference proteome</keyword>
<accession>A0A0C9V6P9</accession>
<dbReference type="Proteomes" id="UP000054279">
    <property type="component" value="Unassembled WGS sequence"/>
</dbReference>
<organism evidence="1 2">
    <name type="scientific">Sphaerobolus stellatus (strain SS14)</name>
    <dbReference type="NCBI Taxonomy" id="990650"/>
    <lineage>
        <taxon>Eukaryota</taxon>
        <taxon>Fungi</taxon>
        <taxon>Dikarya</taxon>
        <taxon>Basidiomycota</taxon>
        <taxon>Agaricomycotina</taxon>
        <taxon>Agaricomycetes</taxon>
        <taxon>Phallomycetidae</taxon>
        <taxon>Geastrales</taxon>
        <taxon>Sphaerobolaceae</taxon>
        <taxon>Sphaerobolus</taxon>
    </lineage>
</organism>
<sequence length="672" mass="76528">MKKCITTNNNHSIIELQKPTSTVLGECLSLASPRERASALAIQWAALASTDPEMVTSILPMLSLMQWPPDCPQLHPLVKWLSVMQSTHENMKLSKEMSYLMCAVGRPPAADFRWGLDYGVTVDEESGVQKEYFWIVYDTQPRGITVHLADIEWLSHLLPYYIMDNLSDNFIMLSFLREETKVYLSERCLADSSPIVAANGALALALQLREQVERSVLTIKDKSAALDPLLEQLALKLPEYQPATKILMSLQQEEPNTIVCCASIIRVFTDFFRRGGHDRYTDTERETLLLWALDIFLQCRSLQQNPNFDKAILGFIISLHNLMGPYQPYDWRSSFVHCQLDAQWNHILEYSLTVPEEDHEAVADSFCLLGTIKWTGKDLTTKTLENLMVRITHGLAPTQPQSVRHTALTATYSLRSQIMEILSKSVCRKFFEGLLTSLQNPEVEDVGNESEKISISDISHSRQLFSLRILHAMLKYSNIATIVTQEHIASALSGISDCMHVKYNYNAHVNWQGLPWMEAFSHSMDILSMILNLDSRERNLNPSISTIPRAWEIFFDSFHKVKRIRQHENNALIALHNRILESIHLVSVYTQQSIKAQPTATAGDLTWLLDSVKGVRDVLKEYNEVRNEDMVTLVEIQQQLGVLTGLWTRARRDLEDTLSAIEEQNNAQLQAQ</sequence>
<dbReference type="EMBL" id="KN837128">
    <property type="protein sequence ID" value="KIJ42659.1"/>
    <property type="molecule type" value="Genomic_DNA"/>
</dbReference>
<gene>
    <name evidence="1" type="ORF">M422DRAFT_254102</name>
</gene>
<name>A0A0C9V6P9_SPHS4</name>
<evidence type="ECO:0000313" key="1">
    <source>
        <dbReference type="EMBL" id="KIJ42659.1"/>
    </source>
</evidence>
<protein>
    <submittedName>
        <fullName evidence="1">Uncharacterized protein</fullName>
    </submittedName>
</protein>
<dbReference type="HOGENOM" id="CLU_408902_0_0_1"/>